<dbReference type="InterPro" id="IPR020080">
    <property type="entry name" value="OM_adhesin/peptidase_omptin"/>
</dbReference>
<dbReference type="PIRSF" id="PIRSF001522">
    <property type="entry name" value="Peptidase_A26"/>
    <property type="match status" value="1"/>
</dbReference>
<comment type="caution">
    <text evidence="1">The sequence shown here is derived from an EMBL/GenBank/DDBJ whole genome shotgun (WGS) entry which is preliminary data.</text>
</comment>
<reference evidence="2" key="1">
    <citation type="journal article" date="2019" name="Int. J. Syst. Evol. Microbiol.">
        <title>The Global Catalogue of Microorganisms (GCM) 10K type strain sequencing project: providing services to taxonomists for standard genome sequencing and annotation.</title>
        <authorList>
            <consortium name="The Broad Institute Genomics Platform"/>
            <consortium name="The Broad Institute Genome Sequencing Center for Infectious Disease"/>
            <person name="Wu L."/>
            <person name="Ma J."/>
        </authorList>
    </citation>
    <scope>NUCLEOTIDE SEQUENCE [LARGE SCALE GENOMIC DNA]</scope>
    <source>
        <strain evidence="2">CCUG 55609</strain>
    </source>
</reference>
<sequence length="306" mass="33494">MAALPAQGHTADFITQSADGTIRISGSVGLANLWADELVFDENGKRLSRLIWESNAVKIVTGTLDVELPKEWQLRLTASAGFDGDGHMRDYDWIPPFAEPGSGMDAWSDRSIHRDTRLDHYFRIEGEIGRAVYDNGTASFGLGGGLRYTDVKWSAYGGTYAYSVDSFRDSRGVFRDGEPSISYRQQLPVPYAALNGSQRLGDWVFTGALQGGFTLGARGVDDHWQRSLHFIDRFEATPVVTANIEAGYSLTPQTLFYVGAAFEKMFEADADSSATYVPTGEQETYDDGGGGAFRSMSVSVGLKGRF</sequence>
<dbReference type="Gene3D" id="2.40.128.90">
    <property type="entry name" value="OMPT-like"/>
    <property type="match status" value="1"/>
</dbReference>
<dbReference type="GO" id="GO:0004190">
    <property type="term" value="F:aspartic-type endopeptidase activity"/>
    <property type="evidence" value="ECO:0007669"/>
    <property type="project" value="UniProtKB-EC"/>
</dbReference>
<name>A0ABW3YZY1_MYCRA</name>
<dbReference type="EC" id="3.4.23.49" evidence="1"/>
<proteinExistence type="predicted"/>
<evidence type="ECO:0000313" key="1">
    <source>
        <dbReference type="EMBL" id="MFD1329496.1"/>
    </source>
</evidence>
<organism evidence="1 2">
    <name type="scientific">Mycoplana ramosa</name>
    <name type="common">Mycoplana bullata</name>
    <dbReference type="NCBI Taxonomy" id="40837"/>
    <lineage>
        <taxon>Bacteria</taxon>
        <taxon>Pseudomonadati</taxon>
        <taxon>Pseudomonadota</taxon>
        <taxon>Alphaproteobacteria</taxon>
        <taxon>Hyphomicrobiales</taxon>
        <taxon>Rhizobiaceae</taxon>
        <taxon>Mycoplana</taxon>
    </lineage>
</organism>
<dbReference type="RefSeq" id="WP_374840559.1">
    <property type="nucleotide sequence ID" value="NZ_JBHEEW010000015.1"/>
</dbReference>
<dbReference type="EMBL" id="JBHTNF010000011">
    <property type="protein sequence ID" value="MFD1329496.1"/>
    <property type="molecule type" value="Genomic_DNA"/>
</dbReference>
<keyword evidence="1" id="KW-0378">Hydrolase</keyword>
<accession>A0ABW3YZY1</accession>
<dbReference type="Pfam" id="PF01278">
    <property type="entry name" value="Omptin"/>
    <property type="match status" value="1"/>
</dbReference>
<keyword evidence="2" id="KW-1185">Reference proteome</keyword>
<dbReference type="Proteomes" id="UP001597173">
    <property type="component" value="Unassembled WGS sequence"/>
</dbReference>
<gene>
    <name evidence="1" type="ORF">ACFQ33_16525</name>
</gene>
<dbReference type="GO" id="GO:0006508">
    <property type="term" value="P:proteolysis"/>
    <property type="evidence" value="ECO:0007669"/>
    <property type="project" value="UniProtKB-KW"/>
</dbReference>
<protein>
    <submittedName>
        <fullName evidence="1">Omptin family outer membrane protease</fullName>
        <ecNumber evidence="1">3.4.23.49</ecNumber>
    </submittedName>
</protein>
<dbReference type="SUPFAM" id="SSF69917">
    <property type="entry name" value="OMPT-like"/>
    <property type="match status" value="1"/>
</dbReference>
<dbReference type="PRINTS" id="PR00482">
    <property type="entry name" value="OMPTIN"/>
</dbReference>
<dbReference type="InterPro" id="IPR053724">
    <property type="entry name" value="OMP_A26_sf"/>
</dbReference>
<evidence type="ECO:0000313" key="2">
    <source>
        <dbReference type="Proteomes" id="UP001597173"/>
    </source>
</evidence>
<keyword evidence="1" id="KW-0645">Protease</keyword>
<dbReference type="InterPro" id="IPR000036">
    <property type="entry name" value="Peptidase_A26_omptin"/>
</dbReference>